<proteinExistence type="predicted"/>
<name>A0A834ZEU6_TETSI</name>
<reference evidence="1 2" key="1">
    <citation type="submission" date="2020-04" db="EMBL/GenBank/DDBJ databases">
        <title>Plant Genome Project.</title>
        <authorList>
            <person name="Zhang R.-G."/>
        </authorList>
    </citation>
    <scope>NUCLEOTIDE SEQUENCE [LARGE SCALE GENOMIC DNA]</scope>
    <source>
        <strain evidence="1">YNK0</strain>
        <tissue evidence="1">Leaf</tissue>
    </source>
</reference>
<evidence type="ECO:0000313" key="1">
    <source>
        <dbReference type="EMBL" id="KAF8404230.1"/>
    </source>
</evidence>
<dbReference type="Proteomes" id="UP000655225">
    <property type="component" value="Unassembled WGS sequence"/>
</dbReference>
<dbReference type="PANTHER" id="PTHR35118:SF2">
    <property type="entry name" value="PROTEIN KINASE DOMAIN-CONTAINING PROTEIN"/>
    <property type="match status" value="1"/>
</dbReference>
<dbReference type="PANTHER" id="PTHR35118">
    <property type="entry name" value="KINASE FAMILY PROTEIN"/>
    <property type="match status" value="1"/>
</dbReference>
<keyword evidence="2" id="KW-1185">Reference proteome</keyword>
<comment type="caution">
    <text evidence="1">The sequence shown here is derived from an EMBL/GenBank/DDBJ whole genome shotgun (WGS) entry which is preliminary data.</text>
</comment>
<protein>
    <submittedName>
        <fullName evidence="1">Uncharacterized protein</fullName>
    </submittedName>
</protein>
<sequence length="365" mass="40551">MVQIPFLIDELHKLDYAEGVLFEQLFRMPYSHYASDGLKEDEYLSLKDFLHATVDGLGRTSWHKNGPLPFFVSCPHHPGSKFYTAEREIPRGRLGGLSGAALIRKNCEQFTSLVSLEYPGDLLAVYVEIHPSRLQPSWEDMSLWYQVQRQTKVLNILKQQGISSKYLPEIIASGRNLHSVLARSRAQGVDVIMHACDITRCSERCNNGQNPEWRPLFREHNTQPRSKLAVLNSCASIGEAVFDIDSESPIYLLYFVLGGVDCSNWNPLNLRCSGGIDAGAGVLIQQQLAEVSALLKAFADYVDSLCGTPYPVDYDLWLKGLNIGYTAIDGTADRGKLIEIDVMMGLENVAESLGTCGGCGTYFSC</sequence>
<evidence type="ECO:0000313" key="2">
    <source>
        <dbReference type="Proteomes" id="UP000655225"/>
    </source>
</evidence>
<dbReference type="EMBL" id="JABCRI010000006">
    <property type="protein sequence ID" value="KAF8404230.1"/>
    <property type="molecule type" value="Genomic_DNA"/>
</dbReference>
<gene>
    <name evidence="1" type="ORF">HHK36_009112</name>
</gene>
<accession>A0A834ZEU6</accession>
<organism evidence="1 2">
    <name type="scientific">Tetracentron sinense</name>
    <name type="common">Spur-leaf</name>
    <dbReference type="NCBI Taxonomy" id="13715"/>
    <lineage>
        <taxon>Eukaryota</taxon>
        <taxon>Viridiplantae</taxon>
        <taxon>Streptophyta</taxon>
        <taxon>Embryophyta</taxon>
        <taxon>Tracheophyta</taxon>
        <taxon>Spermatophyta</taxon>
        <taxon>Magnoliopsida</taxon>
        <taxon>Trochodendrales</taxon>
        <taxon>Trochodendraceae</taxon>
        <taxon>Tetracentron</taxon>
    </lineage>
</organism>
<dbReference type="AlphaFoldDB" id="A0A834ZEU6"/>